<proteinExistence type="predicted"/>
<evidence type="ECO:0000313" key="1">
    <source>
        <dbReference type="EMBL" id="KAJ1088900.1"/>
    </source>
</evidence>
<dbReference type="AlphaFoldDB" id="A0AAV7LEM4"/>
<evidence type="ECO:0000313" key="2">
    <source>
        <dbReference type="Proteomes" id="UP001066276"/>
    </source>
</evidence>
<name>A0AAV7LEM4_PLEWA</name>
<accession>A0AAV7LEM4</accession>
<keyword evidence="2" id="KW-1185">Reference proteome</keyword>
<reference evidence="1" key="1">
    <citation type="journal article" date="2022" name="bioRxiv">
        <title>Sequencing and chromosome-scale assembly of the giantPleurodeles waltlgenome.</title>
        <authorList>
            <person name="Brown T."/>
            <person name="Elewa A."/>
            <person name="Iarovenko S."/>
            <person name="Subramanian E."/>
            <person name="Araus A.J."/>
            <person name="Petzold A."/>
            <person name="Susuki M."/>
            <person name="Suzuki K.-i.T."/>
            <person name="Hayashi T."/>
            <person name="Toyoda A."/>
            <person name="Oliveira C."/>
            <person name="Osipova E."/>
            <person name="Leigh N.D."/>
            <person name="Simon A."/>
            <person name="Yun M.H."/>
        </authorList>
    </citation>
    <scope>NUCLEOTIDE SEQUENCE</scope>
    <source>
        <strain evidence="1">20211129_DDA</strain>
        <tissue evidence="1">Liver</tissue>
    </source>
</reference>
<dbReference type="EMBL" id="JANPWB010000015">
    <property type="protein sequence ID" value="KAJ1088900.1"/>
    <property type="molecule type" value="Genomic_DNA"/>
</dbReference>
<dbReference type="Proteomes" id="UP001066276">
    <property type="component" value="Chromosome 11"/>
</dbReference>
<organism evidence="1 2">
    <name type="scientific">Pleurodeles waltl</name>
    <name type="common">Iberian ribbed newt</name>
    <dbReference type="NCBI Taxonomy" id="8319"/>
    <lineage>
        <taxon>Eukaryota</taxon>
        <taxon>Metazoa</taxon>
        <taxon>Chordata</taxon>
        <taxon>Craniata</taxon>
        <taxon>Vertebrata</taxon>
        <taxon>Euteleostomi</taxon>
        <taxon>Amphibia</taxon>
        <taxon>Batrachia</taxon>
        <taxon>Caudata</taxon>
        <taxon>Salamandroidea</taxon>
        <taxon>Salamandridae</taxon>
        <taxon>Pleurodelinae</taxon>
        <taxon>Pleurodeles</taxon>
    </lineage>
</organism>
<protein>
    <submittedName>
        <fullName evidence="1">Uncharacterized protein</fullName>
    </submittedName>
</protein>
<comment type="caution">
    <text evidence="1">The sequence shown here is derived from an EMBL/GenBank/DDBJ whole genome shotgun (WGS) entry which is preliminary data.</text>
</comment>
<gene>
    <name evidence="1" type="ORF">NDU88_002054</name>
</gene>
<sequence length="107" mass="11705">MRVGSKFDYFIAGLIKIIAIGYKKELKMNIDNSLEEPRPDAAPGKRRGTSARAVPVLRLVLAGFSQSRQLAVLLEGQVTDGILLASRRAHPLHGSTEEGDVRYSEGK</sequence>